<evidence type="ECO:0000313" key="3">
    <source>
        <dbReference type="Proteomes" id="UP001159363"/>
    </source>
</evidence>
<protein>
    <submittedName>
        <fullName evidence="2">Uncharacterized protein</fullName>
    </submittedName>
</protein>
<sequence length="145" mass="15851">MAFIVATYGGKPHDSSDALHHLLYMKTVARQSLQANFDIKTLPPTPSAARKHCLRVYQVQQWWGISMAPSDWGWKLPSGFPSSSYNGTGTRTCRADAFGVLQLDDGCTNRVSIIGKEDEAHEEALVAADSDDFAGPSPAQRAKQK</sequence>
<evidence type="ECO:0000256" key="1">
    <source>
        <dbReference type="SAM" id="MobiDB-lite"/>
    </source>
</evidence>
<organism evidence="2 3">
    <name type="scientific">Dryococelus australis</name>
    <dbReference type="NCBI Taxonomy" id="614101"/>
    <lineage>
        <taxon>Eukaryota</taxon>
        <taxon>Metazoa</taxon>
        <taxon>Ecdysozoa</taxon>
        <taxon>Arthropoda</taxon>
        <taxon>Hexapoda</taxon>
        <taxon>Insecta</taxon>
        <taxon>Pterygota</taxon>
        <taxon>Neoptera</taxon>
        <taxon>Polyneoptera</taxon>
        <taxon>Phasmatodea</taxon>
        <taxon>Verophasmatodea</taxon>
        <taxon>Anareolatae</taxon>
        <taxon>Phasmatidae</taxon>
        <taxon>Eurycanthinae</taxon>
        <taxon>Dryococelus</taxon>
    </lineage>
</organism>
<name>A0ABQ9H079_9NEOP</name>
<dbReference type="EMBL" id="JARBHB010000008">
    <property type="protein sequence ID" value="KAJ8877693.1"/>
    <property type="molecule type" value="Genomic_DNA"/>
</dbReference>
<dbReference type="Proteomes" id="UP001159363">
    <property type="component" value="Chromosome 7"/>
</dbReference>
<keyword evidence="3" id="KW-1185">Reference proteome</keyword>
<comment type="caution">
    <text evidence="2">The sequence shown here is derived from an EMBL/GenBank/DDBJ whole genome shotgun (WGS) entry which is preliminary data.</text>
</comment>
<feature type="region of interest" description="Disordered" evidence="1">
    <location>
        <begin position="124"/>
        <end position="145"/>
    </location>
</feature>
<gene>
    <name evidence="2" type="ORF">PR048_022148</name>
</gene>
<accession>A0ABQ9H079</accession>
<reference evidence="2 3" key="1">
    <citation type="submission" date="2023-02" db="EMBL/GenBank/DDBJ databases">
        <title>LHISI_Scaffold_Assembly.</title>
        <authorList>
            <person name="Stuart O.P."/>
            <person name="Cleave R."/>
            <person name="Magrath M.J.L."/>
            <person name="Mikheyev A.S."/>
        </authorList>
    </citation>
    <scope>NUCLEOTIDE SEQUENCE [LARGE SCALE GENOMIC DNA]</scope>
    <source>
        <strain evidence="2">Daus_M_001</strain>
        <tissue evidence="2">Leg muscle</tissue>
    </source>
</reference>
<evidence type="ECO:0000313" key="2">
    <source>
        <dbReference type="EMBL" id="KAJ8877693.1"/>
    </source>
</evidence>
<proteinExistence type="predicted"/>